<comment type="caution">
    <text evidence="2">The sequence shown here is derived from an EMBL/GenBank/DDBJ whole genome shotgun (WGS) entry which is preliminary data.</text>
</comment>
<dbReference type="PANTHER" id="PTHR30543">
    <property type="entry name" value="CHROMATE REDUCTASE"/>
    <property type="match status" value="1"/>
</dbReference>
<dbReference type="Pfam" id="PF03358">
    <property type="entry name" value="FMN_red"/>
    <property type="match status" value="1"/>
</dbReference>
<accession>A0ABP9WFH6</accession>
<dbReference type="EMBL" id="BAABRR010000003">
    <property type="protein sequence ID" value="GAA5518324.1"/>
    <property type="molecule type" value="Genomic_DNA"/>
</dbReference>
<dbReference type="Proteomes" id="UP001426770">
    <property type="component" value="Unassembled WGS sequence"/>
</dbReference>
<evidence type="ECO:0000313" key="3">
    <source>
        <dbReference type="Proteomes" id="UP001426770"/>
    </source>
</evidence>
<reference evidence="2 3" key="1">
    <citation type="submission" date="2024-02" db="EMBL/GenBank/DDBJ databases">
        <title>Lysinimicrobium sediminis NBRC 112286.</title>
        <authorList>
            <person name="Ichikawa N."/>
            <person name="Katano-Makiyama Y."/>
            <person name="Hidaka K."/>
        </authorList>
    </citation>
    <scope>NUCLEOTIDE SEQUENCE [LARGE SCALE GENOMIC DNA]</scope>
    <source>
        <strain evidence="2 3">NBRC 112286</strain>
    </source>
</reference>
<dbReference type="SUPFAM" id="SSF52218">
    <property type="entry name" value="Flavoproteins"/>
    <property type="match status" value="1"/>
</dbReference>
<dbReference type="Gene3D" id="3.40.50.360">
    <property type="match status" value="1"/>
</dbReference>
<proteinExistence type="predicted"/>
<protein>
    <recommendedName>
        <fullName evidence="1">NADPH-dependent FMN reductase-like domain-containing protein</fullName>
    </recommendedName>
</protein>
<organism evidence="2 3">
    <name type="scientific">Demequina sediminis</name>
    <dbReference type="NCBI Taxonomy" id="1930058"/>
    <lineage>
        <taxon>Bacteria</taxon>
        <taxon>Bacillati</taxon>
        <taxon>Actinomycetota</taxon>
        <taxon>Actinomycetes</taxon>
        <taxon>Micrococcales</taxon>
        <taxon>Demequinaceae</taxon>
        <taxon>Demequina</taxon>
    </lineage>
</organism>
<name>A0ABP9WFH6_9MICO</name>
<dbReference type="PANTHER" id="PTHR30543:SF21">
    <property type="entry name" value="NAD(P)H-DEPENDENT FMN REDUCTASE LOT6"/>
    <property type="match status" value="1"/>
</dbReference>
<dbReference type="InterPro" id="IPR005025">
    <property type="entry name" value="FMN_Rdtase-like_dom"/>
</dbReference>
<sequence>MDTGGLGIGIILGSTRPRRRGASVAAWVAELASTRDARYTLIDLADQGLPLLDEPESPAKGDYAHAHTRAWADLISPLDGFVFVTPEYNHSYPAALKNAIDFLWAEWNDKAAGIVSYGNAGGTRAAEHLRGVLSAVGMVHVRRHVTLDNRADFDGYEARPVDHHDRALAGLLADVEHHALAMREVRAAR</sequence>
<dbReference type="RefSeq" id="WP_345378647.1">
    <property type="nucleotide sequence ID" value="NZ_BAABRR010000003.1"/>
</dbReference>
<gene>
    <name evidence="2" type="ORF">Lsed01_00747</name>
</gene>
<evidence type="ECO:0000259" key="1">
    <source>
        <dbReference type="Pfam" id="PF03358"/>
    </source>
</evidence>
<dbReference type="InterPro" id="IPR050712">
    <property type="entry name" value="NAD(P)H-dep_reductase"/>
</dbReference>
<evidence type="ECO:0000313" key="2">
    <source>
        <dbReference type="EMBL" id="GAA5518324.1"/>
    </source>
</evidence>
<dbReference type="InterPro" id="IPR029039">
    <property type="entry name" value="Flavoprotein-like_sf"/>
</dbReference>
<keyword evidence="3" id="KW-1185">Reference proteome</keyword>
<feature type="domain" description="NADPH-dependent FMN reductase-like" evidence="1">
    <location>
        <begin position="8"/>
        <end position="149"/>
    </location>
</feature>